<gene>
    <name evidence="1" type="ORF">IQ235_11635</name>
</gene>
<dbReference type="RefSeq" id="WP_264321642.1">
    <property type="nucleotide sequence ID" value="NZ_JADEXN010000195.1"/>
</dbReference>
<comment type="caution">
    <text evidence="1">The sequence shown here is derived from an EMBL/GenBank/DDBJ whole genome shotgun (WGS) entry which is preliminary data.</text>
</comment>
<evidence type="ECO:0000313" key="1">
    <source>
        <dbReference type="EMBL" id="MBE9041432.1"/>
    </source>
</evidence>
<accession>A0A928VZ07</accession>
<sequence>MKVIDFNRQSAKIQFSIDELTILKNILFEASQNLDLCDIQKRINDIDKDEVDRLLKIIEIVYPYRFYPDSTILHNENLVRLTQITEEGIIFNLTYRALIGFRGYINELCHGMYAIKEADFQSRISFEKFRAVSLLDSINMDVVKKMEEGTPSFLIFHRWIEIKNYHLNFSEKQTKDLPFDLNVRRKCILKLNSNYLMFYIKGVSPKKHPTMLYHGGLLIAVSSDLEQYRLYIKSRGQAIKYDRLIHLVAYLELVITSKLNKADLEEYIWTIGTPQQTPLFKLQVIPKEFGDREEMKINFKLLPNNQEEIGKGELLEIEDTASVSDIKLFISSICSFICELVSSVSDRHSKYGGFNEV</sequence>
<reference evidence="1" key="1">
    <citation type="submission" date="2020-10" db="EMBL/GenBank/DDBJ databases">
        <authorList>
            <person name="Castelo-Branco R."/>
            <person name="Eusebio N."/>
            <person name="Adriana R."/>
            <person name="Vieira A."/>
            <person name="Brugerolle De Fraissinette N."/>
            <person name="Rezende De Castro R."/>
            <person name="Schneider M.P."/>
            <person name="Vasconcelos V."/>
            <person name="Leao P.N."/>
        </authorList>
    </citation>
    <scope>NUCLEOTIDE SEQUENCE</scope>
    <source>
        <strain evidence="1">LEGE 11467</strain>
    </source>
</reference>
<protein>
    <submittedName>
        <fullName evidence="1">Uncharacterized protein</fullName>
    </submittedName>
</protein>
<dbReference type="EMBL" id="JADEXN010000195">
    <property type="protein sequence ID" value="MBE9041432.1"/>
    <property type="molecule type" value="Genomic_DNA"/>
</dbReference>
<dbReference type="Proteomes" id="UP000621799">
    <property type="component" value="Unassembled WGS sequence"/>
</dbReference>
<name>A0A928VZ07_9CYAN</name>
<dbReference type="AlphaFoldDB" id="A0A928VZ07"/>
<keyword evidence="2" id="KW-1185">Reference proteome</keyword>
<organism evidence="1 2">
    <name type="scientific">Zarconia navalis LEGE 11467</name>
    <dbReference type="NCBI Taxonomy" id="1828826"/>
    <lineage>
        <taxon>Bacteria</taxon>
        <taxon>Bacillati</taxon>
        <taxon>Cyanobacteriota</taxon>
        <taxon>Cyanophyceae</taxon>
        <taxon>Oscillatoriophycideae</taxon>
        <taxon>Oscillatoriales</taxon>
        <taxon>Oscillatoriales incertae sedis</taxon>
        <taxon>Zarconia</taxon>
        <taxon>Zarconia navalis</taxon>
    </lineage>
</organism>
<proteinExistence type="predicted"/>
<evidence type="ECO:0000313" key="2">
    <source>
        <dbReference type="Proteomes" id="UP000621799"/>
    </source>
</evidence>